<sequence>MGKRNESTSRGNRWSGDLLHPSQFLKGMVCLLQLRDSSPDELAPLAGIESFNSHLVWIQPSSNQRFEGRRRVMARRERRYYRGATLLREKGKWSWGLLS</sequence>
<keyword evidence="2" id="KW-1185">Reference proteome</keyword>
<evidence type="ECO:0000313" key="1">
    <source>
        <dbReference type="EnsemblPlants" id="Kaladp0046s0338.1.v1.1.CDS.1"/>
    </source>
</evidence>
<dbReference type="AlphaFoldDB" id="A0A7N0TVC2"/>
<reference evidence="1" key="1">
    <citation type="submission" date="2021-01" db="UniProtKB">
        <authorList>
            <consortium name="EnsemblPlants"/>
        </authorList>
    </citation>
    <scope>IDENTIFICATION</scope>
</reference>
<dbReference type="EnsemblPlants" id="Kaladp0046s0338.1.v1.1">
    <property type="protein sequence ID" value="Kaladp0046s0338.1.v1.1.CDS.1"/>
    <property type="gene ID" value="Kaladp0046s0338.v1.1"/>
</dbReference>
<dbReference type="Proteomes" id="UP000594263">
    <property type="component" value="Unplaced"/>
</dbReference>
<protein>
    <submittedName>
        <fullName evidence="1">Uncharacterized protein</fullName>
    </submittedName>
</protein>
<accession>A0A7N0TVC2</accession>
<organism evidence="1 2">
    <name type="scientific">Kalanchoe fedtschenkoi</name>
    <name type="common">Lavender scallops</name>
    <name type="synonym">South American air plant</name>
    <dbReference type="NCBI Taxonomy" id="63787"/>
    <lineage>
        <taxon>Eukaryota</taxon>
        <taxon>Viridiplantae</taxon>
        <taxon>Streptophyta</taxon>
        <taxon>Embryophyta</taxon>
        <taxon>Tracheophyta</taxon>
        <taxon>Spermatophyta</taxon>
        <taxon>Magnoliopsida</taxon>
        <taxon>eudicotyledons</taxon>
        <taxon>Gunneridae</taxon>
        <taxon>Pentapetalae</taxon>
        <taxon>Saxifragales</taxon>
        <taxon>Crassulaceae</taxon>
        <taxon>Kalanchoe</taxon>
    </lineage>
</organism>
<proteinExistence type="predicted"/>
<evidence type="ECO:0000313" key="2">
    <source>
        <dbReference type="Proteomes" id="UP000594263"/>
    </source>
</evidence>
<dbReference type="Gramene" id="Kaladp0046s0338.1.v1.1">
    <property type="protein sequence ID" value="Kaladp0046s0338.1.v1.1.CDS.1"/>
    <property type="gene ID" value="Kaladp0046s0338.v1.1"/>
</dbReference>
<name>A0A7N0TVC2_KALFE</name>